<evidence type="ECO:0000256" key="1">
    <source>
        <dbReference type="ARBA" id="ARBA00006432"/>
    </source>
</evidence>
<dbReference type="GO" id="GO:0005783">
    <property type="term" value="C:endoplasmic reticulum"/>
    <property type="evidence" value="ECO:0007669"/>
    <property type="project" value="TreeGrafter"/>
</dbReference>
<keyword evidence="4 13" id="KW-0276">Fatty acid metabolism</keyword>
<evidence type="ECO:0000256" key="2">
    <source>
        <dbReference type="ARBA" id="ARBA00022598"/>
    </source>
</evidence>
<dbReference type="InterPro" id="IPR042099">
    <property type="entry name" value="ANL_N_sf"/>
</dbReference>
<evidence type="ECO:0000256" key="8">
    <source>
        <dbReference type="ARBA" id="ARBA00024495"/>
    </source>
</evidence>
<dbReference type="InterPro" id="IPR000873">
    <property type="entry name" value="AMP-dep_synth/lig_dom"/>
</dbReference>
<comment type="catalytic activity">
    <reaction evidence="7">
        <text>a long-chain fatty acid + ATP + CoA = a long-chain fatty acyl-CoA + AMP + diphosphate</text>
        <dbReference type="Rhea" id="RHEA:15421"/>
        <dbReference type="ChEBI" id="CHEBI:30616"/>
        <dbReference type="ChEBI" id="CHEBI:33019"/>
        <dbReference type="ChEBI" id="CHEBI:57287"/>
        <dbReference type="ChEBI" id="CHEBI:57560"/>
        <dbReference type="ChEBI" id="CHEBI:83139"/>
        <dbReference type="ChEBI" id="CHEBI:456215"/>
        <dbReference type="EC" id="6.2.1.3"/>
    </reaction>
    <physiologicalReaction direction="left-to-right" evidence="7">
        <dbReference type="Rhea" id="RHEA:15422"/>
    </physiologicalReaction>
</comment>
<feature type="domain" description="AMP-dependent synthetase/ligase" evidence="15">
    <location>
        <begin position="114"/>
        <end position="518"/>
    </location>
</feature>
<dbReference type="PROSITE" id="PS00455">
    <property type="entry name" value="AMP_BINDING"/>
    <property type="match status" value="1"/>
</dbReference>
<keyword evidence="2 13" id="KW-0436">Ligase</keyword>
<evidence type="ECO:0000256" key="4">
    <source>
        <dbReference type="ARBA" id="ARBA00022832"/>
    </source>
</evidence>
<dbReference type="CDD" id="cd05927">
    <property type="entry name" value="LC-FACS_euk"/>
    <property type="match status" value="1"/>
</dbReference>
<dbReference type="Pfam" id="PF00501">
    <property type="entry name" value="AMP-binding"/>
    <property type="match status" value="1"/>
</dbReference>
<accession>A0AA36G9X2</accession>
<evidence type="ECO:0000256" key="10">
    <source>
        <dbReference type="ARBA" id="ARBA00024548"/>
    </source>
</evidence>
<evidence type="ECO:0000256" key="5">
    <source>
        <dbReference type="ARBA" id="ARBA00022840"/>
    </source>
</evidence>
<dbReference type="InterPro" id="IPR045311">
    <property type="entry name" value="LC-FACS_euk"/>
</dbReference>
<dbReference type="GO" id="GO:0016020">
    <property type="term" value="C:membrane"/>
    <property type="evidence" value="ECO:0007669"/>
    <property type="project" value="TreeGrafter"/>
</dbReference>
<dbReference type="SUPFAM" id="SSF56801">
    <property type="entry name" value="Acetyl-CoA synthetase-like"/>
    <property type="match status" value="1"/>
</dbReference>
<keyword evidence="14" id="KW-1133">Transmembrane helix</keyword>
<evidence type="ECO:0000259" key="15">
    <source>
        <dbReference type="Pfam" id="PF00501"/>
    </source>
</evidence>
<name>A0AA36G9X2_9BILA</name>
<keyword evidence="13" id="KW-0443">Lipid metabolism</keyword>
<keyword evidence="14" id="KW-0812">Transmembrane</keyword>
<keyword evidence="5 13" id="KW-0067">ATP-binding</keyword>
<dbReference type="AlphaFoldDB" id="A0AA36G9X2"/>
<dbReference type="GO" id="GO:0005524">
    <property type="term" value="F:ATP binding"/>
    <property type="evidence" value="ECO:0007669"/>
    <property type="project" value="UniProtKB-KW"/>
</dbReference>
<comment type="catalytic activity">
    <reaction evidence="6">
        <text>5-hydroxy-(6E,8Z,11Z,14Z)-eicosatetraenoate + ATP + CoA = 5-hydroxy-(6E,8Z,11Z,14Z)-eicosatetraenoyl-CoA + AMP + diphosphate</text>
        <dbReference type="Rhea" id="RHEA:52108"/>
        <dbReference type="ChEBI" id="CHEBI:30616"/>
        <dbReference type="ChEBI" id="CHEBI:33019"/>
        <dbReference type="ChEBI" id="CHEBI:57287"/>
        <dbReference type="ChEBI" id="CHEBI:65341"/>
        <dbReference type="ChEBI" id="CHEBI:136407"/>
        <dbReference type="ChEBI" id="CHEBI:456215"/>
    </reaction>
    <physiologicalReaction direction="left-to-right" evidence="6">
        <dbReference type="Rhea" id="RHEA:52109"/>
    </physiologicalReaction>
</comment>
<keyword evidence="17" id="KW-1185">Reference proteome</keyword>
<evidence type="ECO:0000256" key="7">
    <source>
        <dbReference type="ARBA" id="ARBA00024484"/>
    </source>
</evidence>
<reference evidence="16" key="1">
    <citation type="submission" date="2023-06" db="EMBL/GenBank/DDBJ databases">
        <authorList>
            <person name="Delattre M."/>
        </authorList>
    </citation>
    <scope>NUCLEOTIDE SEQUENCE</scope>
    <source>
        <strain evidence="16">AF72</strain>
    </source>
</reference>
<comment type="similarity">
    <text evidence="1 13">Belongs to the ATP-dependent AMP-binding enzyme family.</text>
</comment>
<dbReference type="EC" id="6.2.1.3" evidence="13"/>
<feature type="non-terminal residue" evidence="16">
    <location>
        <position position="1"/>
    </location>
</feature>
<feature type="transmembrane region" description="Helical" evidence="14">
    <location>
        <begin position="12"/>
        <end position="27"/>
    </location>
</feature>
<sequence>MWNQFGPVEGTVYAVMGATLVVFYTMWRKKKAIEAPKGASRNHQSLELKLNWDQQSIELAKQPGVFKCGYLLDDNVDTVETAYPEVKTLYDVFLRGIDKSENGDCLGRRNGEDPYDWVSYSDVFRQSRDIGAALITRLGLKPGNTTNVGVYARNSPEWFVTALGCIQHSLVVVPLYDTLGAEAADYIIQQADIEVIFVDNLDKVKKLGGTSDKIPTLKHVIVIDNISPDDLPKDTGFEIHTFAEVLNYGQQNPQKMHLPTKEDTYIICYTSGTTGTPKGVVLSHKNVVANLAAFELLVANFLDQKIGKGDTIISYLPLSHMFEQMCHWSMIQAGARIGYFRGNILGLNQDLQALRPTVFPVVPRLLNRFYDAIQGQLRKAGPVQRAVFNFAYARKLAMLKKGICTTETVWDTLVFKKIQDQMGGQVRLMATGSAPISAEVLETCRVALGATIFEGYGQTECTALATNTWPGEFEGGHTGGPAPCTLIKLEDVPELNYFAAERKGEILIKGPHVTSGYYKEPEKTAEIIDADGFLHTGDIGYLQPNGTLKIIDRKKHIFKLAQGEYVAPEKIENIYTRAPSVQQVFVDGDSLERYLIAVVVPETKPLVEWDGKKRSIQEICKDPKAAEYVLQELVRIGKENKLNSIEQVKHVILEADPFSVENGLLTPTLKAKRPQLRLKYFDTMKEIYKNNPN</sequence>
<dbReference type="PANTHER" id="PTHR43272:SF43">
    <property type="entry name" value="LONG-CHAIN-FATTY-ACID--COA LIGASE"/>
    <property type="match status" value="1"/>
</dbReference>
<evidence type="ECO:0000313" key="17">
    <source>
        <dbReference type="Proteomes" id="UP001177023"/>
    </source>
</evidence>
<evidence type="ECO:0000256" key="14">
    <source>
        <dbReference type="SAM" id="Phobius"/>
    </source>
</evidence>
<dbReference type="EMBL" id="CATQJA010002662">
    <property type="protein sequence ID" value="CAJ0580921.1"/>
    <property type="molecule type" value="Genomic_DNA"/>
</dbReference>
<keyword evidence="3 13" id="KW-0547">Nucleotide-binding</keyword>
<evidence type="ECO:0000256" key="6">
    <source>
        <dbReference type="ARBA" id="ARBA00024469"/>
    </source>
</evidence>
<comment type="catalytic activity">
    <reaction evidence="11">
        <text>(E)-hexadec-2-enoate + ATP + CoA = (2E)-hexadecenoyl-CoA + AMP + diphosphate</text>
        <dbReference type="Rhea" id="RHEA:36139"/>
        <dbReference type="ChEBI" id="CHEBI:30616"/>
        <dbReference type="ChEBI" id="CHEBI:33019"/>
        <dbReference type="ChEBI" id="CHEBI:57287"/>
        <dbReference type="ChEBI" id="CHEBI:61526"/>
        <dbReference type="ChEBI" id="CHEBI:72745"/>
        <dbReference type="ChEBI" id="CHEBI:456215"/>
    </reaction>
    <physiologicalReaction direction="left-to-right" evidence="11">
        <dbReference type="Rhea" id="RHEA:36140"/>
    </physiologicalReaction>
</comment>
<evidence type="ECO:0000313" key="16">
    <source>
        <dbReference type="EMBL" id="CAJ0580921.1"/>
    </source>
</evidence>
<dbReference type="InterPro" id="IPR020845">
    <property type="entry name" value="AMP-binding_CS"/>
</dbReference>
<gene>
    <name evidence="16" type="ORF">MSPICULIGERA_LOCUS19095</name>
</gene>
<comment type="catalytic activity">
    <reaction evidence="12">
        <text>hexadecanoate + ATP + CoA = hexadecanoyl-CoA + AMP + diphosphate</text>
        <dbReference type="Rhea" id="RHEA:30751"/>
        <dbReference type="ChEBI" id="CHEBI:7896"/>
        <dbReference type="ChEBI" id="CHEBI:30616"/>
        <dbReference type="ChEBI" id="CHEBI:33019"/>
        <dbReference type="ChEBI" id="CHEBI:57287"/>
        <dbReference type="ChEBI" id="CHEBI:57379"/>
        <dbReference type="ChEBI" id="CHEBI:456215"/>
    </reaction>
    <physiologicalReaction direction="left-to-right" evidence="12">
        <dbReference type="Rhea" id="RHEA:30752"/>
    </physiologicalReaction>
</comment>
<comment type="catalytic activity">
    <reaction evidence="10">
        <text>(5Z,8Z,11Z,14Z)-eicosatetraenoate + ATP + CoA = (5Z,8Z,11Z,14Z)-eicosatetraenoyl-CoA + AMP + diphosphate</text>
        <dbReference type="Rhea" id="RHEA:19713"/>
        <dbReference type="ChEBI" id="CHEBI:30616"/>
        <dbReference type="ChEBI" id="CHEBI:32395"/>
        <dbReference type="ChEBI" id="CHEBI:33019"/>
        <dbReference type="ChEBI" id="CHEBI:57287"/>
        <dbReference type="ChEBI" id="CHEBI:57368"/>
        <dbReference type="ChEBI" id="CHEBI:456215"/>
        <dbReference type="EC" id="6.2.1.15"/>
    </reaction>
    <physiologicalReaction direction="left-to-right" evidence="10">
        <dbReference type="Rhea" id="RHEA:19714"/>
    </physiologicalReaction>
</comment>
<dbReference type="GO" id="GO:0047676">
    <property type="term" value="F:arachidonate-CoA ligase activity"/>
    <property type="evidence" value="ECO:0007669"/>
    <property type="project" value="UniProtKB-EC"/>
</dbReference>
<protein>
    <recommendedName>
        <fullName evidence="13">Long-chain-fatty-acid--CoA ligase</fullName>
        <ecNumber evidence="13">6.2.1.3</ecNumber>
    </recommendedName>
</protein>
<evidence type="ECO:0000256" key="3">
    <source>
        <dbReference type="ARBA" id="ARBA00022741"/>
    </source>
</evidence>
<comment type="caution">
    <text evidence="16">The sequence shown here is derived from an EMBL/GenBank/DDBJ whole genome shotgun (WGS) entry which is preliminary data.</text>
</comment>
<dbReference type="Proteomes" id="UP001177023">
    <property type="component" value="Unassembled WGS sequence"/>
</dbReference>
<comment type="function">
    <text evidence="13">Catalyzes the conversion of long-chain fatty acids to their active form acyl-CoAs for both synthesis of cellular lipids, and degradation via beta-oxidation.</text>
</comment>
<organism evidence="16 17">
    <name type="scientific">Mesorhabditis spiculigera</name>
    <dbReference type="NCBI Taxonomy" id="96644"/>
    <lineage>
        <taxon>Eukaryota</taxon>
        <taxon>Metazoa</taxon>
        <taxon>Ecdysozoa</taxon>
        <taxon>Nematoda</taxon>
        <taxon>Chromadorea</taxon>
        <taxon>Rhabditida</taxon>
        <taxon>Rhabditina</taxon>
        <taxon>Rhabditomorpha</taxon>
        <taxon>Rhabditoidea</taxon>
        <taxon>Rhabditidae</taxon>
        <taxon>Mesorhabditinae</taxon>
        <taxon>Mesorhabditis</taxon>
    </lineage>
</organism>
<evidence type="ECO:0000256" key="12">
    <source>
        <dbReference type="ARBA" id="ARBA00049139"/>
    </source>
</evidence>
<dbReference type="PANTHER" id="PTHR43272">
    <property type="entry name" value="LONG-CHAIN-FATTY-ACID--COA LIGASE"/>
    <property type="match status" value="1"/>
</dbReference>
<evidence type="ECO:0000256" key="13">
    <source>
        <dbReference type="RuleBase" id="RU369030"/>
    </source>
</evidence>
<keyword evidence="14" id="KW-0472">Membrane</keyword>
<evidence type="ECO:0000256" key="9">
    <source>
        <dbReference type="ARBA" id="ARBA00024532"/>
    </source>
</evidence>
<proteinExistence type="inferred from homology"/>
<evidence type="ECO:0000256" key="11">
    <source>
        <dbReference type="ARBA" id="ARBA00024565"/>
    </source>
</evidence>
<dbReference type="Gene3D" id="3.40.50.12780">
    <property type="entry name" value="N-terminal domain of ligase-like"/>
    <property type="match status" value="1"/>
</dbReference>
<comment type="catalytic activity">
    <reaction evidence="8">
        <text>12-hydroxy-(5Z,8Z,10E,14Z)-eicosatetraenoate + ATP + CoA = 12-hydroxy-(5Z,8Z,10E,14Z)-eicosatetraenoyl-CoA + AMP + diphosphate</text>
        <dbReference type="Rhea" id="RHEA:52112"/>
        <dbReference type="ChEBI" id="CHEBI:30616"/>
        <dbReference type="ChEBI" id="CHEBI:33019"/>
        <dbReference type="ChEBI" id="CHEBI:57287"/>
        <dbReference type="ChEBI" id="CHEBI:90718"/>
        <dbReference type="ChEBI" id="CHEBI:136408"/>
        <dbReference type="ChEBI" id="CHEBI:456215"/>
    </reaction>
    <physiologicalReaction direction="left-to-right" evidence="8">
        <dbReference type="Rhea" id="RHEA:52113"/>
    </physiologicalReaction>
</comment>
<comment type="catalytic activity">
    <reaction evidence="9">
        <text>15-hydroxy-(5Z,8Z,11Z,13E)-eicosatetraenoate + ATP + CoA = 15-hydroxy-(5Z,8Z,11Z,13E)-eicosatetraenoyl-CoA + AMP + diphosphate</text>
        <dbReference type="Rhea" id="RHEA:52116"/>
        <dbReference type="ChEBI" id="CHEBI:30616"/>
        <dbReference type="ChEBI" id="CHEBI:33019"/>
        <dbReference type="ChEBI" id="CHEBI:57287"/>
        <dbReference type="ChEBI" id="CHEBI:78832"/>
        <dbReference type="ChEBI" id="CHEBI:136409"/>
        <dbReference type="ChEBI" id="CHEBI:456215"/>
    </reaction>
    <physiologicalReaction direction="left-to-right" evidence="9">
        <dbReference type="Rhea" id="RHEA:52117"/>
    </physiologicalReaction>
</comment>